<dbReference type="RefSeq" id="WP_014784667.1">
    <property type="nucleotide sequence ID" value="NC_018014.1"/>
</dbReference>
<dbReference type="Gene3D" id="3.20.20.150">
    <property type="entry name" value="Divalent-metal-dependent TIM barrel enzymes"/>
    <property type="match status" value="1"/>
</dbReference>
<evidence type="ECO:0000313" key="2">
    <source>
        <dbReference type="EMBL" id="AFL87098.1"/>
    </source>
</evidence>
<dbReference type="InterPro" id="IPR036237">
    <property type="entry name" value="Xyl_isomerase-like_sf"/>
</dbReference>
<accession>I3ZCY0</accession>
<organism evidence="2 3">
    <name type="scientific">Terriglobus roseus (strain DSM 18391 / NRRL B-41598 / KBS 63)</name>
    <dbReference type="NCBI Taxonomy" id="926566"/>
    <lineage>
        <taxon>Bacteria</taxon>
        <taxon>Pseudomonadati</taxon>
        <taxon>Acidobacteriota</taxon>
        <taxon>Terriglobia</taxon>
        <taxon>Terriglobales</taxon>
        <taxon>Acidobacteriaceae</taxon>
        <taxon>Terriglobus</taxon>
    </lineage>
</organism>
<feature type="domain" description="Xylose isomerase-like TIM barrel" evidence="1">
    <location>
        <begin position="146"/>
        <end position="276"/>
    </location>
</feature>
<proteinExistence type="predicted"/>
<dbReference type="GO" id="GO:0016853">
    <property type="term" value="F:isomerase activity"/>
    <property type="evidence" value="ECO:0007669"/>
    <property type="project" value="UniProtKB-KW"/>
</dbReference>
<dbReference type="EMBL" id="CP003379">
    <property type="protein sequence ID" value="AFL87098.1"/>
    <property type="molecule type" value="Genomic_DNA"/>
</dbReference>
<dbReference type="SUPFAM" id="SSF51658">
    <property type="entry name" value="Xylose isomerase-like"/>
    <property type="match status" value="1"/>
</dbReference>
<dbReference type="Pfam" id="PF01261">
    <property type="entry name" value="AP_endonuc_2"/>
    <property type="match status" value="1"/>
</dbReference>
<dbReference type="KEGG" id="trs:Terro_0766"/>
<dbReference type="PANTHER" id="PTHR12110">
    <property type="entry name" value="HYDROXYPYRUVATE ISOMERASE"/>
    <property type="match status" value="1"/>
</dbReference>
<keyword evidence="2" id="KW-0413">Isomerase</keyword>
<dbReference type="eggNOG" id="COG1082">
    <property type="taxonomic scope" value="Bacteria"/>
</dbReference>
<dbReference type="AlphaFoldDB" id="I3ZCY0"/>
<dbReference type="STRING" id="926566.Terro_0766"/>
<sequence length="289" mass="32456">MQLGLQSYTFHQLRAGGVAAAEEIAVSMQKLGVNLCELWAPQIEPFPLSDGYWRKWLPNVEKGAPIKASKEEMATQRQALRAWRTNPPQGYLQQVLNRFSSAHVRLFSFNYSFEPTMNDAEIEFGFAAAKALKVDLITASSRISDARRLVPFAAKHGMRIAFHGHAEKDDPDQISSPESFRTVLAMSPLYRINLDVAHFSSAGFDSVAFLKEQHAKITNIHVHDRKANAGVSVPFGEGVAPTKEVLQLIRDNKWPIPVFYELEYVGADGRDVIAETRRELDYEIKILNS</sequence>
<evidence type="ECO:0000313" key="3">
    <source>
        <dbReference type="Proteomes" id="UP000006056"/>
    </source>
</evidence>
<reference evidence="2 3" key="1">
    <citation type="submission" date="2012-06" db="EMBL/GenBank/DDBJ databases">
        <title>Complete genome of Terriglobus roseus DSM 18391.</title>
        <authorList>
            <consortium name="US DOE Joint Genome Institute (JGI-PGF)"/>
            <person name="Lucas S."/>
            <person name="Copeland A."/>
            <person name="Lapidus A."/>
            <person name="Glavina del Rio T."/>
            <person name="Dalin E."/>
            <person name="Tice H."/>
            <person name="Bruce D."/>
            <person name="Goodwin L."/>
            <person name="Pitluck S."/>
            <person name="Peters L."/>
            <person name="Mikhailova N."/>
            <person name="Munk A.C.C."/>
            <person name="Kyrpides N."/>
            <person name="Mavromatis K."/>
            <person name="Ivanova N."/>
            <person name="Brettin T."/>
            <person name="Detter J.C."/>
            <person name="Han C."/>
            <person name="Larimer F."/>
            <person name="Land M."/>
            <person name="Hauser L."/>
            <person name="Markowitz V."/>
            <person name="Cheng J.-F."/>
            <person name="Hugenholtz P."/>
            <person name="Woyke T."/>
            <person name="Wu D."/>
            <person name="Brambilla E."/>
            <person name="Klenk H.-P."/>
            <person name="Eisen J.A."/>
        </authorList>
    </citation>
    <scope>NUCLEOTIDE SEQUENCE [LARGE SCALE GENOMIC DNA]</scope>
    <source>
        <strain evidence="3">DSM 18391 / NRRL B-41598 / KBS 63</strain>
    </source>
</reference>
<dbReference type="InterPro" id="IPR050312">
    <property type="entry name" value="IolE/XylAMocC-like"/>
</dbReference>
<dbReference type="OrthoDB" id="9804047at2"/>
<dbReference type="Proteomes" id="UP000006056">
    <property type="component" value="Chromosome"/>
</dbReference>
<evidence type="ECO:0000259" key="1">
    <source>
        <dbReference type="Pfam" id="PF01261"/>
    </source>
</evidence>
<dbReference type="InterPro" id="IPR013022">
    <property type="entry name" value="Xyl_isomerase-like_TIM-brl"/>
</dbReference>
<dbReference type="HOGENOM" id="CLU_882500_0_0_0"/>
<name>I3ZCY0_TERRK</name>
<keyword evidence="3" id="KW-1185">Reference proteome</keyword>
<gene>
    <name evidence="2" type="ordered locus">Terro_0766</name>
</gene>
<protein>
    <submittedName>
        <fullName evidence="2">Xylose isomerase-like enzyme</fullName>
    </submittedName>
</protein>